<gene>
    <name evidence="1" type="ORF">OG442_28280</name>
</gene>
<name>A0ABZ2A8T0_STRNV</name>
<protein>
    <submittedName>
        <fullName evidence="1">Uncharacterized protein</fullName>
    </submittedName>
</protein>
<reference evidence="1" key="1">
    <citation type="submission" date="2022-10" db="EMBL/GenBank/DDBJ databases">
        <title>The complete genomes of actinobacterial strains from the NBC collection.</title>
        <authorList>
            <person name="Joergensen T.S."/>
            <person name="Alvarez Arevalo M."/>
            <person name="Sterndorff E.B."/>
            <person name="Faurdal D."/>
            <person name="Vuksanovic O."/>
            <person name="Mourched A.-S."/>
            <person name="Charusanti P."/>
            <person name="Shaw S."/>
            <person name="Blin K."/>
            <person name="Weber T."/>
        </authorList>
    </citation>
    <scope>NUCLEOTIDE SEQUENCE</scope>
    <source>
        <strain evidence="1">NBC_01432</strain>
    </source>
</reference>
<keyword evidence="2" id="KW-1185">Reference proteome</keyword>
<dbReference type="EMBL" id="CP109495">
    <property type="protein sequence ID" value="WUX55110.1"/>
    <property type="molecule type" value="Genomic_DNA"/>
</dbReference>
<sequence>MSVNVHLTLRVDNLESLAEAEAVKTALAEVLRAHGLDGQVNLRKFREPISVKVTTGRWPVSVRGFGTWSDAFEKDAKKAVAGAAPAAAVDLEWGHPDDD</sequence>
<accession>A0ABZ2A8T0</accession>
<evidence type="ECO:0000313" key="2">
    <source>
        <dbReference type="Proteomes" id="UP001432209"/>
    </source>
</evidence>
<dbReference type="RefSeq" id="WP_329078776.1">
    <property type="nucleotide sequence ID" value="NZ_CP108849.2"/>
</dbReference>
<dbReference type="Proteomes" id="UP001432209">
    <property type="component" value="Chromosome"/>
</dbReference>
<organism evidence="1 2">
    <name type="scientific">Streptomyces niveus</name>
    <name type="common">Streptomyces spheroides</name>
    <dbReference type="NCBI Taxonomy" id="193462"/>
    <lineage>
        <taxon>Bacteria</taxon>
        <taxon>Bacillati</taxon>
        <taxon>Actinomycetota</taxon>
        <taxon>Actinomycetes</taxon>
        <taxon>Kitasatosporales</taxon>
        <taxon>Streptomycetaceae</taxon>
        <taxon>Streptomyces</taxon>
    </lineage>
</organism>
<evidence type="ECO:0000313" key="1">
    <source>
        <dbReference type="EMBL" id="WUX55110.1"/>
    </source>
</evidence>
<proteinExistence type="predicted"/>